<dbReference type="EMBL" id="CP121687">
    <property type="protein sequence ID" value="WZL69149.1"/>
    <property type="molecule type" value="Genomic_DNA"/>
</dbReference>
<dbReference type="CDD" id="cd00090">
    <property type="entry name" value="HTH_ARSR"/>
    <property type="match status" value="1"/>
</dbReference>
<keyword evidence="3" id="KW-0119">Carbohydrate metabolism</keyword>
<dbReference type="RefSeq" id="WP_341876156.1">
    <property type="nucleotide sequence ID" value="NZ_CP121687.1"/>
</dbReference>
<evidence type="ECO:0000313" key="5">
    <source>
        <dbReference type="Proteomes" id="UP001486565"/>
    </source>
</evidence>
<accession>A0ABZ2Y1M6</accession>
<dbReference type="Pfam" id="PF13412">
    <property type="entry name" value="HTH_24"/>
    <property type="match status" value="1"/>
</dbReference>
<sequence length="392" mass="43813">MMLSLNSVDQETIKDSNRKRILQLLSKKRESTKQEIAKELEISIPTVTTNINTLIEEGILEEAGVAESTGGRKPVIVRFLPNSRYSFGVDFSLTSVRIALTNLDSEIIYETSFKMEGFANMSEVIRKIEGITKDILKQKNISADKVLGIGFSLPGTVNEEEMLLEMAPNLKIKNISFKAFDDILEFPVYIENEANAAALAELSLGIAKQMRNLVYVSITKGIGTGIVIQDYLYKGKNKRAGEFGHMTVVADGKQCNCGKKGCWELYASDRALIEQFNKKAGKTNTSLQEIFEALKKDDPNAKAVWQEYLNYLAVGIQNIILILDPHYIVIGGEISQYEEMLEPLKEKIFIENNFYSKNDIKIMISTLKGNASILGASLLPLQSLFFIRGKII</sequence>
<evidence type="ECO:0000256" key="2">
    <source>
        <dbReference type="ARBA" id="ARBA00006479"/>
    </source>
</evidence>
<comment type="function">
    <text evidence="1">Transcriptional repressor of xylose-utilizing enzymes.</text>
</comment>
<dbReference type="PANTHER" id="PTHR18964:SF149">
    <property type="entry name" value="BIFUNCTIONAL UDP-N-ACETYLGLUCOSAMINE 2-EPIMERASE_N-ACETYLMANNOSAMINE KINASE"/>
    <property type="match status" value="1"/>
</dbReference>
<dbReference type="SUPFAM" id="SSF53067">
    <property type="entry name" value="Actin-like ATPase domain"/>
    <property type="match status" value="1"/>
</dbReference>
<dbReference type="InterPro" id="IPR049874">
    <property type="entry name" value="ROK_cs"/>
</dbReference>
<name>A0ABZ2Y1M6_9FIRM</name>
<proteinExistence type="inferred from homology"/>
<dbReference type="PROSITE" id="PS01125">
    <property type="entry name" value="ROK"/>
    <property type="match status" value="1"/>
</dbReference>
<gene>
    <name evidence="4" type="ORF">QBE51_10105</name>
</gene>
<dbReference type="InterPro" id="IPR011991">
    <property type="entry name" value="ArsR-like_HTH"/>
</dbReference>
<dbReference type="Proteomes" id="UP001486565">
    <property type="component" value="Chromosome"/>
</dbReference>
<protein>
    <submittedName>
        <fullName evidence="4">ROK family transcriptional regulator</fullName>
    </submittedName>
</protein>
<dbReference type="InterPro" id="IPR036390">
    <property type="entry name" value="WH_DNA-bd_sf"/>
</dbReference>
<comment type="similarity">
    <text evidence="2">Belongs to the ROK (NagC/XylR) family.</text>
</comment>
<keyword evidence="5" id="KW-1185">Reference proteome</keyword>
<evidence type="ECO:0000313" key="4">
    <source>
        <dbReference type="EMBL" id="WZL69149.1"/>
    </source>
</evidence>
<dbReference type="SUPFAM" id="SSF46785">
    <property type="entry name" value="Winged helix' DNA-binding domain"/>
    <property type="match status" value="1"/>
</dbReference>
<dbReference type="InterPro" id="IPR036388">
    <property type="entry name" value="WH-like_DNA-bd_sf"/>
</dbReference>
<evidence type="ECO:0000256" key="1">
    <source>
        <dbReference type="ARBA" id="ARBA00002486"/>
    </source>
</evidence>
<organism evidence="4 5">
    <name type="scientific">Defluviitalea saccharophila</name>
    <dbReference type="NCBI Taxonomy" id="879970"/>
    <lineage>
        <taxon>Bacteria</taxon>
        <taxon>Bacillati</taxon>
        <taxon>Bacillota</taxon>
        <taxon>Clostridia</taxon>
        <taxon>Lachnospirales</taxon>
        <taxon>Defluviitaleaceae</taxon>
        <taxon>Defluviitalea</taxon>
    </lineage>
</organism>
<dbReference type="InterPro" id="IPR043129">
    <property type="entry name" value="ATPase_NBD"/>
</dbReference>
<keyword evidence="3" id="KW-0859">Xylose metabolism</keyword>
<evidence type="ECO:0000256" key="3">
    <source>
        <dbReference type="ARBA" id="ARBA00022629"/>
    </source>
</evidence>
<dbReference type="PANTHER" id="PTHR18964">
    <property type="entry name" value="ROK (REPRESSOR, ORF, KINASE) FAMILY"/>
    <property type="match status" value="1"/>
</dbReference>
<dbReference type="Pfam" id="PF00480">
    <property type="entry name" value="ROK"/>
    <property type="match status" value="1"/>
</dbReference>
<reference evidence="4 5" key="1">
    <citation type="submission" date="2023-03" db="EMBL/GenBank/DDBJ databases">
        <title>Novel Species.</title>
        <authorList>
            <person name="Ma S."/>
        </authorList>
    </citation>
    <scope>NUCLEOTIDE SEQUENCE [LARGE SCALE GENOMIC DNA]</scope>
    <source>
        <strain evidence="4 5">LIND6LT2</strain>
    </source>
</reference>
<dbReference type="Gene3D" id="1.10.10.10">
    <property type="entry name" value="Winged helix-like DNA-binding domain superfamily/Winged helix DNA-binding domain"/>
    <property type="match status" value="1"/>
</dbReference>
<dbReference type="InterPro" id="IPR000600">
    <property type="entry name" value="ROK"/>
</dbReference>
<dbReference type="Gene3D" id="3.30.420.40">
    <property type="match status" value="2"/>
</dbReference>